<dbReference type="Pfam" id="PF02852">
    <property type="entry name" value="Pyr_redox_dim"/>
    <property type="match status" value="1"/>
</dbReference>
<dbReference type="Gene3D" id="3.30.390.30">
    <property type="match status" value="1"/>
</dbReference>
<dbReference type="SUPFAM" id="SSF55424">
    <property type="entry name" value="FAD/NAD-linked reductases, dimerisation (C-terminal) domain"/>
    <property type="match status" value="1"/>
</dbReference>
<name>A0ABW4HNP0_9BACI</name>
<gene>
    <name evidence="7" type="ORF">ACFSBH_05815</name>
</gene>
<comment type="caution">
    <text evidence="7">The sequence shown here is derived from an EMBL/GenBank/DDBJ whole genome shotgun (WGS) entry which is preliminary data.</text>
</comment>
<feature type="domain" description="FAD/NAD(P)-binding" evidence="6">
    <location>
        <begin position="4"/>
        <end position="315"/>
    </location>
</feature>
<protein>
    <submittedName>
        <fullName evidence="7">FAD-dependent oxidoreductase</fullName>
    </submittedName>
</protein>
<dbReference type="InterPro" id="IPR004099">
    <property type="entry name" value="Pyr_nucl-diS_OxRdtase_dimer"/>
</dbReference>
<keyword evidence="4" id="KW-0274">FAD</keyword>
<proteinExistence type="inferred from homology"/>
<dbReference type="RefSeq" id="WP_251513440.1">
    <property type="nucleotide sequence ID" value="NZ_JAMBON010000011.1"/>
</dbReference>
<keyword evidence="8" id="KW-1185">Reference proteome</keyword>
<evidence type="ECO:0000256" key="1">
    <source>
        <dbReference type="ARBA" id="ARBA00001974"/>
    </source>
</evidence>
<dbReference type="InterPro" id="IPR001100">
    <property type="entry name" value="Pyr_nuc-diS_OxRdtase"/>
</dbReference>
<evidence type="ECO:0000313" key="8">
    <source>
        <dbReference type="Proteomes" id="UP001597221"/>
    </source>
</evidence>
<evidence type="ECO:0000259" key="5">
    <source>
        <dbReference type="Pfam" id="PF02852"/>
    </source>
</evidence>
<dbReference type="PANTHER" id="PTHR43014:SF4">
    <property type="entry name" value="PYRIDINE NUCLEOTIDE-DISULFIDE OXIDOREDUCTASE RCLA-RELATED"/>
    <property type="match status" value="1"/>
</dbReference>
<comment type="similarity">
    <text evidence="2">Belongs to the class-I pyridine nucleotide-disulfide oxidoreductase family.</text>
</comment>
<evidence type="ECO:0000256" key="2">
    <source>
        <dbReference type="ARBA" id="ARBA00007532"/>
    </source>
</evidence>
<evidence type="ECO:0000256" key="4">
    <source>
        <dbReference type="ARBA" id="ARBA00022827"/>
    </source>
</evidence>
<dbReference type="SUPFAM" id="SSF51905">
    <property type="entry name" value="FAD/NAD(P)-binding domain"/>
    <property type="match status" value="1"/>
</dbReference>
<dbReference type="InterPro" id="IPR016156">
    <property type="entry name" value="FAD/NAD-linked_Rdtase_dimer_sf"/>
</dbReference>
<dbReference type="InterPro" id="IPR023753">
    <property type="entry name" value="FAD/NAD-binding_dom"/>
</dbReference>
<dbReference type="Proteomes" id="UP001597221">
    <property type="component" value="Unassembled WGS sequence"/>
</dbReference>
<dbReference type="PRINTS" id="PR00368">
    <property type="entry name" value="FADPNR"/>
</dbReference>
<evidence type="ECO:0000313" key="7">
    <source>
        <dbReference type="EMBL" id="MFD1607164.1"/>
    </source>
</evidence>
<evidence type="ECO:0000256" key="3">
    <source>
        <dbReference type="ARBA" id="ARBA00022630"/>
    </source>
</evidence>
<organism evidence="7 8">
    <name type="scientific">Oceanobacillus luteolus</name>
    <dbReference type="NCBI Taxonomy" id="1274358"/>
    <lineage>
        <taxon>Bacteria</taxon>
        <taxon>Bacillati</taxon>
        <taxon>Bacillota</taxon>
        <taxon>Bacilli</taxon>
        <taxon>Bacillales</taxon>
        <taxon>Bacillaceae</taxon>
        <taxon>Oceanobacillus</taxon>
    </lineage>
</organism>
<accession>A0ABW4HNP0</accession>
<dbReference type="PANTHER" id="PTHR43014">
    <property type="entry name" value="MERCURIC REDUCTASE"/>
    <property type="match status" value="1"/>
</dbReference>
<evidence type="ECO:0000259" key="6">
    <source>
        <dbReference type="Pfam" id="PF07992"/>
    </source>
</evidence>
<sequence length="458" mass="50449">MKHYDYIIIGFGKGGKTLAADLAAKGKNVAMVEQSAEMYGGTCINIACIPTKILIHHGKKEEDLKEDKQNFYRSSIEDKNKVTAALREKNYNNLADQETVMVYTAKASFISDKQVHLESETESLDLTADYFIINTGSQPNIPPITGLNETNHVYTSTELQQVSELPEELLIAGGGYIGLEFASMYANFGSNVTVIDSSTEFMPQEDRDIAEEIKKTLQAKNISFLQGCKLTAVSNHSDGIKAIVENEAGEKAEETASALLLATGRKPNTEGLNLNKAGVEIDNKGAVIVDDYLRTSQKHIWAIGDVNGGPQFTYISLDDYRIIRDQLISEGTYSLAYRKNVPYSVFLDPVLSHVGLNEKKAKEKNIDYVVASMPAANIPYTKINKQSTGLLKALVDPETKEILGCTLFCAESSEIINTVRLAMEAKLSYTALRDNIFTHPTMSEGLNDLFKKIDAKIS</sequence>
<dbReference type="PIRSF" id="PIRSF000350">
    <property type="entry name" value="Mercury_reductase_MerA"/>
    <property type="match status" value="1"/>
</dbReference>
<comment type="cofactor">
    <cofactor evidence="1">
        <name>FAD</name>
        <dbReference type="ChEBI" id="CHEBI:57692"/>
    </cofactor>
</comment>
<dbReference type="InterPro" id="IPR036188">
    <property type="entry name" value="FAD/NAD-bd_sf"/>
</dbReference>
<reference evidence="8" key="1">
    <citation type="journal article" date="2019" name="Int. J. Syst. Evol. Microbiol.">
        <title>The Global Catalogue of Microorganisms (GCM) 10K type strain sequencing project: providing services to taxonomists for standard genome sequencing and annotation.</title>
        <authorList>
            <consortium name="The Broad Institute Genomics Platform"/>
            <consortium name="The Broad Institute Genome Sequencing Center for Infectious Disease"/>
            <person name="Wu L."/>
            <person name="Ma J."/>
        </authorList>
    </citation>
    <scope>NUCLEOTIDE SEQUENCE [LARGE SCALE GENOMIC DNA]</scope>
    <source>
        <strain evidence="8">CGMCC 1.12376</strain>
    </source>
</reference>
<dbReference type="Pfam" id="PF07992">
    <property type="entry name" value="Pyr_redox_2"/>
    <property type="match status" value="1"/>
</dbReference>
<dbReference type="EMBL" id="JBHUDE010000028">
    <property type="protein sequence ID" value="MFD1607164.1"/>
    <property type="molecule type" value="Genomic_DNA"/>
</dbReference>
<feature type="domain" description="Pyridine nucleotide-disulphide oxidoreductase dimerisation" evidence="5">
    <location>
        <begin position="341"/>
        <end position="447"/>
    </location>
</feature>
<dbReference type="PRINTS" id="PR00411">
    <property type="entry name" value="PNDRDTASEI"/>
</dbReference>
<dbReference type="Gene3D" id="3.50.50.60">
    <property type="entry name" value="FAD/NAD(P)-binding domain"/>
    <property type="match status" value="2"/>
</dbReference>
<keyword evidence="3" id="KW-0285">Flavoprotein</keyword>